<reference evidence="2 3" key="1">
    <citation type="submission" date="2019-07" db="EMBL/GenBank/DDBJ databases">
        <title>Draft genome Sequence of Chlorobium phaeovibrioides sp. strain PhvTcv-s14, from the Phylum Chlorobi.</title>
        <authorList>
            <person name="Babenko V."/>
            <person name="Boldyreva D."/>
            <person name="Kanygina A."/>
            <person name="Selezneva O."/>
            <person name="Akopiyan T."/>
            <person name="Lunina O."/>
        </authorList>
    </citation>
    <scope>NUCLEOTIDE SEQUENCE [LARGE SCALE GENOMIC DNA]</scope>
    <source>
        <strain evidence="2 3">GrTcv12</strain>
    </source>
</reference>
<organism evidence="2 3">
    <name type="scientific">Chlorobium phaeovibrioides</name>
    <dbReference type="NCBI Taxonomy" id="1094"/>
    <lineage>
        <taxon>Bacteria</taxon>
        <taxon>Pseudomonadati</taxon>
        <taxon>Chlorobiota</taxon>
        <taxon>Chlorobiia</taxon>
        <taxon>Chlorobiales</taxon>
        <taxon>Chlorobiaceae</taxon>
        <taxon>Chlorobium/Pelodictyon group</taxon>
        <taxon>Chlorobium</taxon>
    </lineage>
</organism>
<comment type="caution">
    <text evidence="2">The sequence shown here is derived from an EMBL/GenBank/DDBJ whole genome shotgun (WGS) entry which is preliminary data.</text>
</comment>
<dbReference type="RefSeq" id="WP_151419467.1">
    <property type="nucleotide sequence ID" value="NZ_VMRG01000001.1"/>
</dbReference>
<evidence type="ECO:0000313" key="2">
    <source>
        <dbReference type="EMBL" id="KAA6232647.1"/>
    </source>
</evidence>
<accession>A0A5M8IC85</accession>
<gene>
    <name evidence="2" type="ORF">FP507_05825</name>
</gene>
<protein>
    <submittedName>
        <fullName evidence="2">Uncharacterized protein</fullName>
    </submittedName>
</protein>
<feature type="compositionally biased region" description="Polar residues" evidence="1">
    <location>
        <begin position="217"/>
        <end position="233"/>
    </location>
</feature>
<evidence type="ECO:0000256" key="1">
    <source>
        <dbReference type="SAM" id="MobiDB-lite"/>
    </source>
</evidence>
<dbReference type="Proteomes" id="UP000327458">
    <property type="component" value="Unassembled WGS sequence"/>
</dbReference>
<evidence type="ECO:0000313" key="3">
    <source>
        <dbReference type="Proteomes" id="UP000327458"/>
    </source>
</evidence>
<dbReference type="EMBL" id="VMRG01000001">
    <property type="protein sequence ID" value="KAA6232647.1"/>
    <property type="molecule type" value="Genomic_DNA"/>
</dbReference>
<name>A0A5M8IC85_CHLPH</name>
<proteinExistence type="predicted"/>
<feature type="region of interest" description="Disordered" evidence="1">
    <location>
        <begin position="197"/>
        <end position="233"/>
    </location>
</feature>
<dbReference type="AlphaFoldDB" id="A0A5M8IC85"/>
<sequence length="233" mass="25877">MDLLDLLPFRKEMAKAYYGLTDNATHTSVSPIFPELKVRRFAKKTDEISEYITSKIDQWVGWDLRSKKTAVGGMTVIQAEVSSFALLGIKIKITLGLLEETDCKGERITTINAKAETQIESKGDMGESRRMIRMILDSTESEFAGSTLTEDEYFLRSLDAEGPAAAFQQIFNQVELRHTKKPAGSAKATTIEFRKAPSKQVIDIKPSTKKAEPPATPSSTRPKVTVITTKKSL</sequence>